<dbReference type="RefSeq" id="WP_034720684.1">
    <property type="nucleotide sequence ID" value="NZ_FOIX01000003.1"/>
</dbReference>
<feature type="transmembrane region" description="Helical" evidence="1">
    <location>
        <begin position="69"/>
        <end position="91"/>
    </location>
</feature>
<keyword evidence="1" id="KW-0812">Transmembrane</keyword>
<dbReference type="AlphaFoldDB" id="A0A3S4V0E6"/>
<evidence type="ECO:0000313" key="4">
    <source>
        <dbReference type="Proteomes" id="UP000028349"/>
    </source>
</evidence>
<dbReference type="EMBL" id="LR134441">
    <property type="protein sequence ID" value="VEH97294.1"/>
    <property type="molecule type" value="Genomic_DNA"/>
</dbReference>
<protein>
    <submittedName>
        <fullName evidence="3">Uncharacterized protein</fullName>
    </submittedName>
</protein>
<dbReference type="Proteomes" id="UP000028349">
    <property type="component" value="Unassembled WGS sequence"/>
</dbReference>
<dbReference type="EMBL" id="JPEP01000002">
    <property type="protein sequence ID" value="KEY19507.1"/>
    <property type="molecule type" value="Genomic_DNA"/>
</dbReference>
<evidence type="ECO:0000256" key="1">
    <source>
        <dbReference type="SAM" id="Phobius"/>
    </source>
</evidence>
<organism evidence="3 5">
    <name type="scientific">Kaistella antarctica</name>
    <dbReference type="NCBI Taxonomy" id="266748"/>
    <lineage>
        <taxon>Bacteria</taxon>
        <taxon>Pseudomonadati</taxon>
        <taxon>Bacteroidota</taxon>
        <taxon>Flavobacteriia</taxon>
        <taxon>Flavobacteriales</taxon>
        <taxon>Weeksellaceae</taxon>
        <taxon>Chryseobacterium group</taxon>
        <taxon>Kaistella</taxon>
    </lineage>
</organism>
<evidence type="ECO:0000313" key="5">
    <source>
        <dbReference type="Proteomes" id="UP000270036"/>
    </source>
</evidence>
<sequence length="96" mass="11073">MIKNNPFITIFLLFCIQVMVFIYVDYLNLFSAGDEDLLMVISFFTIPIIAIILKLSLVGEPYNKTFKYFTIFLIIASIIGFSVFWFLGALAKAYQH</sequence>
<name>A0A3S4V0E6_9FLAO</name>
<gene>
    <name evidence="2" type="ORF">HY04_14025</name>
    <name evidence="3" type="ORF">NCTC13489_00774</name>
</gene>
<evidence type="ECO:0000313" key="2">
    <source>
        <dbReference type="EMBL" id="KEY19507.1"/>
    </source>
</evidence>
<dbReference type="Proteomes" id="UP000270036">
    <property type="component" value="Chromosome"/>
</dbReference>
<evidence type="ECO:0000313" key="3">
    <source>
        <dbReference type="EMBL" id="VEH97294.1"/>
    </source>
</evidence>
<reference evidence="3 5" key="2">
    <citation type="submission" date="2018-12" db="EMBL/GenBank/DDBJ databases">
        <authorList>
            <consortium name="Pathogen Informatics"/>
        </authorList>
    </citation>
    <scope>NUCLEOTIDE SEQUENCE [LARGE SCALE GENOMIC DNA]</scope>
    <source>
        <strain evidence="3 5">NCTC13489</strain>
    </source>
</reference>
<dbReference type="OrthoDB" id="1271898at2"/>
<reference evidence="2 4" key="1">
    <citation type="submission" date="2014-07" db="EMBL/GenBank/DDBJ databases">
        <authorList>
            <person name="Pisani N.G."/>
            <person name="Newman J.D."/>
        </authorList>
    </citation>
    <scope>NUCLEOTIDE SEQUENCE [LARGE SCALE GENOMIC DNA]</scope>
    <source>
        <strain evidence="2 4">LMG 24720</strain>
    </source>
</reference>
<accession>A0A3S4V0E6</accession>
<dbReference type="KEGG" id="cant:NCTC13489_00774"/>
<keyword evidence="1" id="KW-1133">Transmembrane helix</keyword>
<proteinExistence type="predicted"/>
<keyword evidence="1" id="KW-0472">Membrane</keyword>
<keyword evidence="4" id="KW-1185">Reference proteome</keyword>
<feature type="transmembrane region" description="Helical" evidence="1">
    <location>
        <begin position="7"/>
        <end position="26"/>
    </location>
</feature>
<dbReference type="STRING" id="266748.HY04_14025"/>
<feature type="transmembrane region" description="Helical" evidence="1">
    <location>
        <begin position="38"/>
        <end position="57"/>
    </location>
</feature>